<dbReference type="AlphaFoldDB" id="A0A411YYS0"/>
<evidence type="ECO:0000313" key="2">
    <source>
        <dbReference type="Proteomes" id="UP000284547"/>
    </source>
</evidence>
<dbReference type="RefSeq" id="WP_118155415.1">
    <property type="nucleotide sequence ID" value="NZ_QWEY01000011.1"/>
</dbReference>
<dbReference type="Proteomes" id="UP000284547">
    <property type="component" value="Unassembled WGS sequence"/>
</dbReference>
<proteinExistence type="predicted"/>
<dbReference type="EMBL" id="QWEY01000011">
    <property type="protein sequence ID" value="RGP35903.1"/>
    <property type="molecule type" value="Genomic_DNA"/>
</dbReference>
<dbReference type="OrthoDB" id="9795612at2"/>
<gene>
    <name evidence="1" type="ORF">D1012_17735</name>
</gene>
<name>A0A411YYS0_9RHOB</name>
<reference evidence="1 2" key="1">
    <citation type="submission" date="2018-08" db="EMBL/GenBank/DDBJ databases">
        <title>Flavobacterium tibetense sp. nov., isolated from a wetland YonghuCo on Tibetan Plateau.</title>
        <authorList>
            <person name="Phurbu D."/>
            <person name="Lu H."/>
            <person name="Xing P."/>
        </authorList>
    </citation>
    <scope>NUCLEOTIDE SEQUENCE [LARGE SCALE GENOMIC DNA]</scope>
    <source>
        <strain evidence="1 2">DJC</strain>
    </source>
</reference>
<organism evidence="1 2">
    <name type="scientific">Pseudotabrizicola alkalilacus</name>
    <dbReference type="NCBI Taxonomy" id="2305252"/>
    <lineage>
        <taxon>Bacteria</taxon>
        <taxon>Pseudomonadati</taxon>
        <taxon>Pseudomonadota</taxon>
        <taxon>Alphaproteobacteria</taxon>
        <taxon>Rhodobacterales</taxon>
        <taxon>Paracoccaceae</taxon>
        <taxon>Pseudotabrizicola</taxon>
    </lineage>
</organism>
<accession>A0A411YYS0</accession>
<evidence type="ECO:0008006" key="3">
    <source>
        <dbReference type="Google" id="ProtNLM"/>
    </source>
</evidence>
<keyword evidence="2" id="KW-1185">Reference proteome</keyword>
<sequence>MLEALVAFGLVAFVLGFALPIVSGAAAQQARRLQDLNAAEFAVSLAEAYRATFPQMEAEGQDPAGWAWRITERSVAPDGQTSLDPVMRLVEVQITVWHIDRRAEPTTFSTLIARPRS</sequence>
<protein>
    <recommendedName>
        <fullName evidence="3">Type II secretion system protein</fullName>
    </recommendedName>
</protein>
<evidence type="ECO:0000313" key="1">
    <source>
        <dbReference type="EMBL" id="RGP35903.1"/>
    </source>
</evidence>
<comment type="caution">
    <text evidence="1">The sequence shown here is derived from an EMBL/GenBank/DDBJ whole genome shotgun (WGS) entry which is preliminary data.</text>
</comment>